<dbReference type="PANTHER" id="PTHR23292">
    <property type="entry name" value="LIPOPOLYSACCHARIDE-INDUCED TUMOR NECROSIS FACTOR-ALPHA FACTOR"/>
    <property type="match status" value="1"/>
</dbReference>
<comment type="similarity">
    <text evidence="4">Belongs to the CDIP1/LITAF family.</text>
</comment>
<feature type="domain" description="LITAF" evidence="10">
    <location>
        <begin position="84"/>
        <end position="172"/>
    </location>
</feature>
<evidence type="ECO:0000256" key="4">
    <source>
        <dbReference type="ARBA" id="ARBA00005975"/>
    </source>
</evidence>
<keyword evidence="7 9" id="KW-0472">Membrane</keyword>
<evidence type="ECO:0000256" key="6">
    <source>
        <dbReference type="ARBA" id="ARBA00022833"/>
    </source>
</evidence>
<evidence type="ECO:0000256" key="9">
    <source>
        <dbReference type="SAM" id="Phobius"/>
    </source>
</evidence>
<dbReference type="AlphaFoldDB" id="A0ABD3WUX6"/>
<proteinExistence type="inferred from homology"/>
<evidence type="ECO:0000313" key="12">
    <source>
        <dbReference type="Proteomes" id="UP001634394"/>
    </source>
</evidence>
<sequence length="173" mass="18166">MSGAPPPYPGEKGAGVPAYGQPGAPAYGQPGAPAYGQPGAPAYGQPAYPQYGQPGYPQGPYPQQPGYAPQPGYPQGPQIHQGQTTVVVAQPTVAVVQQFRESPVHTRCPHCQADVVTGTMYETGTFAWIICVVLCLVGCSLGCCLIPFCVDGCKDVVHICPGCHQQIARWSRI</sequence>
<evidence type="ECO:0000313" key="11">
    <source>
        <dbReference type="EMBL" id="KAL3877772.1"/>
    </source>
</evidence>
<keyword evidence="9" id="KW-0812">Transmembrane</keyword>
<dbReference type="InterPro" id="IPR006629">
    <property type="entry name" value="LITAF"/>
</dbReference>
<accession>A0ABD3WUX6</accession>
<keyword evidence="9" id="KW-1133">Transmembrane helix</keyword>
<dbReference type="PROSITE" id="PS51837">
    <property type="entry name" value="LITAF"/>
    <property type="match status" value="1"/>
</dbReference>
<feature type="transmembrane region" description="Helical" evidence="9">
    <location>
        <begin position="126"/>
        <end position="148"/>
    </location>
</feature>
<protein>
    <recommendedName>
        <fullName evidence="10">LITAF domain-containing protein</fullName>
    </recommendedName>
</protein>
<comment type="subcellular location">
    <subcellularLocation>
        <location evidence="2">Endosome membrane</location>
        <topology evidence="2">Peripheral membrane protein</topology>
    </subcellularLocation>
    <subcellularLocation>
        <location evidence="1">Late endosome membrane</location>
    </subcellularLocation>
    <subcellularLocation>
        <location evidence="3">Lysosome membrane</location>
        <topology evidence="3">Peripheral membrane protein</topology>
        <orientation evidence="3">Cytoplasmic side</orientation>
    </subcellularLocation>
</comment>
<dbReference type="SMART" id="SM00714">
    <property type="entry name" value="LITAF"/>
    <property type="match status" value="1"/>
</dbReference>
<dbReference type="GO" id="GO:0031902">
    <property type="term" value="C:late endosome membrane"/>
    <property type="evidence" value="ECO:0007669"/>
    <property type="project" value="UniProtKB-SubCell"/>
</dbReference>
<evidence type="ECO:0000256" key="2">
    <source>
        <dbReference type="ARBA" id="ARBA00004481"/>
    </source>
</evidence>
<evidence type="ECO:0000259" key="10">
    <source>
        <dbReference type="PROSITE" id="PS51837"/>
    </source>
</evidence>
<evidence type="ECO:0000256" key="7">
    <source>
        <dbReference type="ARBA" id="ARBA00023136"/>
    </source>
</evidence>
<dbReference type="GO" id="GO:0046872">
    <property type="term" value="F:metal ion binding"/>
    <property type="evidence" value="ECO:0007669"/>
    <property type="project" value="UniProtKB-KW"/>
</dbReference>
<name>A0ABD3WUX6_SINWO</name>
<feature type="compositionally biased region" description="Low complexity" evidence="8">
    <location>
        <begin position="14"/>
        <end position="47"/>
    </location>
</feature>
<gene>
    <name evidence="11" type="ORF">ACJMK2_035429</name>
</gene>
<dbReference type="EMBL" id="JBJQND010000005">
    <property type="protein sequence ID" value="KAL3877772.1"/>
    <property type="molecule type" value="Genomic_DNA"/>
</dbReference>
<dbReference type="PANTHER" id="PTHR23292:SF6">
    <property type="entry name" value="FI16602P1-RELATED"/>
    <property type="match status" value="1"/>
</dbReference>
<dbReference type="Pfam" id="PF10601">
    <property type="entry name" value="zf-LITAF-like"/>
    <property type="match status" value="1"/>
</dbReference>
<evidence type="ECO:0000256" key="1">
    <source>
        <dbReference type="ARBA" id="ARBA00004414"/>
    </source>
</evidence>
<evidence type="ECO:0000256" key="3">
    <source>
        <dbReference type="ARBA" id="ARBA00004630"/>
    </source>
</evidence>
<organism evidence="11 12">
    <name type="scientific">Sinanodonta woodiana</name>
    <name type="common">Chinese pond mussel</name>
    <name type="synonym">Anodonta woodiana</name>
    <dbReference type="NCBI Taxonomy" id="1069815"/>
    <lineage>
        <taxon>Eukaryota</taxon>
        <taxon>Metazoa</taxon>
        <taxon>Spiralia</taxon>
        <taxon>Lophotrochozoa</taxon>
        <taxon>Mollusca</taxon>
        <taxon>Bivalvia</taxon>
        <taxon>Autobranchia</taxon>
        <taxon>Heteroconchia</taxon>
        <taxon>Palaeoheterodonta</taxon>
        <taxon>Unionida</taxon>
        <taxon>Unionoidea</taxon>
        <taxon>Unionidae</taxon>
        <taxon>Unioninae</taxon>
        <taxon>Sinanodonta</taxon>
    </lineage>
</organism>
<dbReference type="InterPro" id="IPR037519">
    <property type="entry name" value="LITAF_fam"/>
</dbReference>
<comment type="caution">
    <text evidence="11">The sequence shown here is derived from an EMBL/GenBank/DDBJ whole genome shotgun (WGS) entry which is preliminary data.</text>
</comment>
<evidence type="ECO:0000256" key="5">
    <source>
        <dbReference type="ARBA" id="ARBA00022723"/>
    </source>
</evidence>
<feature type="region of interest" description="Disordered" evidence="8">
    <location>
        <begin position="1"/>
        <end position="47"/>
    </location>
</feature>
<keyword evidence="6" id="KW-0862">Zinc</keyword>
<keyword evidence="5" id="KW-0479">Metal-binding</keyword>
<dbReference type="GO" id="GO:0005765">
    <property type="term" value="C:lysosomal membrane"/>
    <property type="evidence" value="ECO:0007669"/>
    <property type="project" value="UniProtKB-SubCell"/>
</dbReference>
<evidence type="ECO:0000256" key="8">
    <source>
        <dbReference type="SAM" id="MobiDB-lite"/>
    </source>
</evidence>
<keyword evidence="12" id="KW-1185">Reference proteome</keyword>
<dbReference type="Proteomes" id="UP001634394">
    <property type="component" value="Unassembled WGS sequence"/>
</dbReference>
<reference evidence="11 12" key="1">
    <citation type="submission" date="2024-11" db="EMBL/GenBank/DDBJ databases">
        <title>Chromosome-level genome assembly of the freshwater bivalve Anodonta woodiana.</title>
        <authorList>
            <person name="Chen X."/>
        </authorList>
    </citation>
    <scope>NUCLEOTIDE SEQUENCE [LARGE SCALE GENOMIC DNA]</scope>
    <source>
        <strain evidence="11">MN2024</strain>
        <tissue evidence="11">Gills</tissue>
    </source>
</reference>